<protein>
    <recommendedName>
        <fullName evidence="4">PepSY domain-containing protein</fullName>
    </recommendedName>
</protein>
<dbReference type="AlphaFoldDB" id="A0A518HYQ5"/>
<keyword evidence="1" id="KW-0732">Signal</keyword>
<proteinExistence type="predicted"/>
<organism evidence="2 3">
    <name type="scientific">Stieleria neptunia</name>
    <dbReference type="NCBI Taxonomy" id="2527979"/>
    <lineage>
        <taxon>Bacteria</taxon>
        <taxon>Pseudomonadati</taxon>
        <taxon>Planctomycetota</taxon>
        <taxon>Planctomycetia</taxon>
        <taxon>Pirellulales</taxon>
        <taxon>Pirellulaceae</taxon>
        <taxon>Stieleria</taxon>
    </lineage>
</organism>
<sequence length="91" mass="9912" precursor="true">MCSRPSLVTFTSIALLVVGTATTSHAMIGINVVTRKEAKALGIDIGAKPNGPKQVWGELEFKAEGKLKGFQHVSMEIRDGKEFIDITKLRK</sequence>
<evidence type="ECO:0000256" key="1">
    <source>
        <dbReference type="SAM" id="SignalP"/>
    </source>
</evidence>
<dbReference type="EMBL" id="CP037423">
    <property type="protein sequence ID" value="QDV45991.1"/>
    <property type="molecule type" value="Genomic_DNA"/>
</dbReference>
<reference evidence="2 3" key="1">
    <citation type="submission" date="2019-03" db="EMBL/GenBank/DDBJ databases">
        <title>Deep-cultivation of Planctomycetes and their phenomic and genomic characterization uncovers novel biology.</title>
        <authorList>
            <person name="Wiegand S."/>
            <person name="Jogler M."/>
            <person name="Boedeker C."/>
            <person name="Pinto D."/>
            <person name="Vollmers J."/>
            <person name="Rivas-Marin E."/>
            <person name="Kohn T."/>
            <person name="Peeters S.H."/>
            <person name="Heuer A."/>
            <person name="Rast P."/>
            <person name="Oberbeckmann S."/>
            <person name="Bunk B."/>
            <person name="Jeske O."/>
            <person name="Meyerdierks A."/>
            <person name="Storesund J.E."/>
            <person name="Kallscheuer N."/>
            <person name="Luecker S."/>
            <person name="Lage O.M."/>
            <person name="Pohl T."/>
            <person name="Merkel B.J."/>
            <person name="Hornburger P."/>
            <person name="Mueller R.-W."/>
            <person name="Bruemmer F."/>
            <person name="Labrenz M."/>
            <person name="Spormann A.M."/>
            <person name="Op den Camp H."/>
            <person name="Overmann J."/>
            <person name="Amann R."/>
            <person name="Jetten M.S.M."/>
            <person name="Mascher T."/>
            <person name="Medema M.H."/>
            <person name="Devos D.P."/>
            <person name="Kaster A.-K."/>
            <person name="Ovreas L."/>
            <person name="Rohde M."/>
            <person name="Galperin M.Y."/>
            <person name="Jogler C."/>
        </authorList>
    </citation>
    <scope>NUCLEOTIDE SEQUENCE [LARGE SCALE GENOMIC DNA]</scope>
    <source>
        <strain evidence="2 3">Enr13</strain>
    </source>
</reference>
<gene>
    <name evidence="2" type="ORF">Enr13x_58950</name>
</gene>
<keyword evidence="3" id="KW-1185">Reference proteome</keyword>
<evidence type="ECO:0000313" key="3">
    <source>
        <dbReference type="Proteomes" id="UP000319004"/>
    </source>
</evidence>
<name>A0A518HYQ5_9BACT</name>
<dbReference type="KEGG" id="snep:Enr13x_58950"/>
<dbReference type="RefSeq" id="WP_145390191.1">
    <property type="nucleotide sequence ID" value="NZ_CP037423.1"/>
</dbReference>
<accession>A0A518HYQ5</accession>
<feature type="signal peptide" evidence="1">
    <location>
        <begin position="1"/>
        <end position="26"/>
    </location>
</feature>
<feature type="chain" id="PRO_5021890649" description="PepSY domain-containing protein" evidence="1">
    <location>
        <begin position="27"/>
        <end position="91"/>
    </location>
</feature>
<dbReference type="OrthoDB" id="290495at2"/>
<evidence type="ECO:0000313" key="2">
    <source>
        <dbReference type="EMBL" id="QDV45991.1"/>
    </source>
</evidence>
<evidence type="ECO:0008006" key="4">
    <source>
        <dbReference type="Google" id="ProtNLM"/>
    </source>
</evidence>
<dbReference type="Proteomes" id="UP000319004">
    <property type="component" value="Chromosome"/>
</dbReference>